<dbReference type="RefSeq" id="WP_132121774.1">
    <property type="nucleotide sequence ID" value="NZ_SMJU01000019.1"/>
</dbReference>
<proteinExistence type="predicted"/>
<name>A0A4R4K1F5_9BACT</name>
<evidence type="ECO:0000256" key="1">
    <source>
        <dbReference type="SAM" id="MobiDB-lite"/>
    </source>
</evidence>
<dbReference type="PROSITE" id="PS51257">
    <property type="entry name" value="PROKAR_LIPOPROTEIN"/>
    <property type="match status" value="1"/>
</dbReference>
<organism evidence="2 3">
    <name type="scientific">Arundinibacter roseus</name>
    <dbReference type="NCBI Taxonomy" id="2070510"/>
    <lineage>
        <taxon>Bacteria</taxon>
        <taxon>Pseudomonadati</taxon>
        <taxon>Bacteroidota</taxon>
        <taxon>Cytophagia</taxon>
        <taxon>Cytophagales</taxon>
        <taxon>Spirosomataceae</taxon>
        <taxon>Arundinibacter</taxon>
    </lineage>
</organism>
<dbReference type="OrthoDB" id="963960at2"/>
<dbReference type="AlphaFoldDB" id="A0A4R4K1F5"/>
<gene>
    <name evidence="2" type="ORF">EZE20_21880</name>
</gene>
<dbReference type="EMBL" id="SMJU01000019">
    <property type="protein sequence ID" value="TDB59809.1"/>
    <property type="molecule type" value="Genomic_DNA"/>
</dbReference>
<evidence type="ECO:0008006" key="4">
    <source>
        <dbReference type="Google" id="ProtNLM"/>
    </source>
</evidence>
<dbReference type="Proteomes" id="UP000295706">
    <property type="component" value="Unassembled WGS sequence"/>
</dbReference>
<feature type="region of interest" description="Disordered" evidence="1">
    <location>
        <begin position="23"/>
        <end position="83"/>
    </location>
</feature>
<reference evidence="2 3" key="1">
    <citation type="submission" date="2019-02" db="EMBL/GenBank/DDBJ databases">
        <title>Arundinibacter roseus gen. nov., sp. nov., a new member of the family Cytophagaceae.</title>
        <authorList>
            <person name="Szuroczki S."/>
            <person name="Khayer B."/>
            <person name="Sproer C."/>
            <person name="Toumi M."/>
            <person name="Szabo A."/>
            <person name="Felfoldi T."/>
            <person name="Schumann P."/>
            <person name="Toth E."/>
        </authorList>
    </citation>
    <scope>NUCLEOTIDE SEQUENCE [LARGE SCALE GENOMIC DNA]</scope>
    <source>
        <strain evidence="2 3">DMA-k-7a</strain>
    </source>
</reference>
<keyword evidence="3" id="KW-1185">Reference proteome</keyword>
<comment type="caution">
    <text evidence="2">The sequence shown here is derived from an EMBL/GenBank/DDBJ whole genome shotgun (WGS) entry which is preliminary data.</text>
</comment>
<protein>
    <recommendedName>
        <fullName evidence="4">Lipoprotein</fullName>
    </recommendedName>
</protein>
<feature type="compositionally biased region" description="Basic and acidic residues" evidence="1">
    <location>
        <begin position="25"/>
        <end position="37"/>
    </location>
</feature>
<evidence type="ECO:0000313" key="3">
    <source>
        <dbReference type="Proteomes" id="UP000295706"/>
    </source>
</evidence>
<evidence type="ECO:0000313" key="2">
    <source>
        <dbReference type="EMBL" id="TDB59809.1"/>
    </source>
</evidence>
<accession>A0A4R4K1F5</accession>
<sequence length="83" mass="9281">MKLFIKKITGPVLLSVLMLASCSPSEKKEAPDNKYDETVQDSNDETKSRKAMGVGEGNQNETEDYPLNQGNLYPDSTREDTIR</sequence>